<evidence type="ECO:0000313" key="2">
    <source>
        <dbReference type="Proteomes" id="UP000647172"/>
    </source>
</evidence>
<comment type="caution">
    <text evidence="1">The sequence shown here is derived from an EMBL/GenBank/DDBJ whole genome shotgun (WGS) entry which is preliminary data.</text>
</comment>
<organism evidence="1 2">
    <name type="scientific">Actinoplanes nipponensis</name>
    <dbReference type="NCBI Taxonomy" id="135950"/>
    <lineage>
        <taxon>Bacteria</taxon>
        <taxon>Bacillati</taxon>
        <taxon>Actinomycetota</taxon>
        <taxon>Actinomycetes</taxon>
        <taxon>Micromonosporales</taxon>
        <taxon>Micromonosporaceae</taxon>
        <taxon>Actinoplanes</taxon>
    </lineage>
</organism>
<accession>A0A919JAJ8</accession>
<dbReference type="AlphaFoldDB" id="A0A919JAJ8"/>
<sequence length="113" mass="12840">MFTAIAPAVATAALRAATATFMRSFIRHASGTTLWGRHWGCGHEVGRPRRASPIVQWAGRADIPSSLWEMYVCWVTKRLTPPVRGIYVARMNRSKRLTRRRFVDFLRVCSCTC</sequence>
<protein>
    <submittedName>
        <fullName evidence="1">Uncharacterized protein</fullName>
    </submittedName>
</protein>
<reference evidence="1" key="1">
    <citation type="submission" date="2021-01" db="EMBL/GenBank/DDBJ databases">
        <title>Whole genome shotgun sequence of Actinoplanes nipponensis NBRC 14063.</title>
        <authorList>
            <person name="Komaki H."/>
            <person name="Tamura T."/>
        </authorList>
    </citation>
    <scope>NUCLEOTIDE SEQUENCE</scope>
    <source>
        <strain evidence="1">NBRC 14063</strain>
    </source>
</reference>
<gene>
    <name evidence="1" type="ORF">Ani05nite_03000</name>
</gene>
<evidence type="ECO:0000313" key="1">
    <source>
        <dbReference type="EMBL" id="GIE46766.1"/>
    </source>
</evidence>
<dbReference type="EMBL" id="BOMQ01000008">
    <property type="protein sequence ID" value="GIE46766.1"/>
    <property type="molecule type" value="Genomic_DNA"/>
</dbReference>
<keyword evidence="2" id="KW-1185">Reference proteome</keyword>
<proteinExistence type="predicted"/>
<name>A0A919JAJ8_9ACTN</name>
<dbReference type="Proteomes" id="UP000647172">
    <property type="component" value="Unassembled WGS sequence"/>
</dbReference>